<reference evidence="4 5" key="1">
    <citation type="submission" date="2019-02" db="EMBL/GenBank/DDBJ databases">
        <title>WGS of Pseudoxanthomonas species novum from clinical isolates.</title>
        <authorList>
            <person name="Bernier A.-M."/>
            <person name="Bernard K."/>
            <person name="Vachon A."/>
        </authorList>
    </citation>
    <scope>NUCLEOTIDE SEQUENCE [LARGE SCALE GENOMIC DNA]</scope>
    <source>
        <strain evidence="4 5">NML140781</strain>
    </source>
</reference>
<keyword evidence="1" id="KW-0732">Signal</keyword>
<dbReference type="InterPro" id="IPR006315">
    <property type="entry name" value="OM_autotransptr_brl_dom"/>
</dbReference>
<evidence type="ECO:0000259" key="3">
    <source>
        <dbReference type="PROSITE" id="PS51208"/>
    </source>
</evidence>
<organism evidence="4 5">
    <name type="scientific">Pseudoxanthomonas winnipegensis</name>
    <dbReference type="NCBI Taxonomy" id="2480810"/>
    <lineage>
        <taxon>Bacteria</taxon>
        <taxon>Pseudomonadati</taxon>
        <taxon>Pseudomonadota</taxon>
        <taxon>Gammaproteobacteria</taxon>
        <taxon>Lysobacterales</taxon>
        <taxon>Lysobacteraceae</taxon>
        <taxon>Pseudoxanthomonas</taxon>
    </lineage>
</organism>
<dbReference type="EMBL" id="SHMF01000008">
    <property type="protein sequence ID" value="TAA30313.1"/>
    <property type="molecule type" value="Genomic_DNA"/>
</dbReference>
<dbReference type="InterPro" id="IPR013425">
    <property type="entry name" value="Autotrns_rpt"/>
</dbReference>
<evidence type="ECO:0000313" key="4">
    <source>
        <dbReference type="EMBL" id="TAA30313.1"/>
    </source>
</evidence>
<comment type="caution">
    <text evidence="4">The sequence shown here is derived from an EMBL/GenBank/DDBJ whole genome shotgun (WGS) entry which is preliminary data.</text>
</comment>
<dbReference type="InterPro" id="IPR051551">
    <property type="entry name" value="Autotransporter_adhesion"/>
</dbReference>
<dbReference type="InterPro" id="IPR012332">
    <property type="entry name" value="Autotransporter_pectin_lyase_C"/>
</dbReference>
<accession>A0A4Q8LJK6</accession>
<dbReference type="SUPFAM" id="SSF103515">
    <property type="entry name" value="Autotransporter"/>
    <property type="match status" value="1"/>
</dbReference>
<keyword evidence="2" id="KW-0843">Virulence</keyword>
<gene>
    <name evidence="4" type="ORF">EA656_20000</name>
</gene>
<name>A0A4Q8LJK6_9GAMM</name>
<dbReference type="NCBIfam" id="TIGR01414">
    <property type="entry name" value="autotrans_barl"/>
    <property type="match status" value="1"/>
</dbReference>
<dbReference type="SMART" id="SM00869">
    <property type="entry name" value="Autotransporter"/>
    <property type="match status" value="1"/>
</dbReference>
<dbReference type="Pfam" id="PF13018">
    <property type="entry name" value="ESPR"/>
    <property type="match status" value="1"/>
</dbReference>
<dbReference type="NCBIfam" id="TIGR02601">
    <property type="entry name" value="autotrns_rpt"/>
    <property type="match status" value="4"/>
</dbReference>
<dbReference type="PANTHER" id="PTHR35037">
    <property type="entry name" value="C-TERMINAL REGION OF AIDA-LIKE PROTEIN"/>
    <property type="match status" value="1"/>
</dbReference>
<dbReference type="InterPro" id="IPR024973">
    <property type="entry name" value="ESPR"/>
</dbReference>
<dbReference type="SUPFAM" id="SSF51126">
    <property type="entry name" value="Pectin lyase-like"/>
    <property type="match status" value="3"/>
</dbReference>
<dbReference type="Gene3D" id="2.40.128.130">
    <property type="entry name" value="Autotransporter beta-domain"/>
    <property type="match status" value="1"/>
</dbReference>
<evidence type="ECO:0000313" key="5">
    <source>
        <dbReference type="Proteomes" id="UP000292087"/>
    </source>
</evidence>
<dbReference type="Proteomes" id="UP000292087">
    <property type="component" value="Unassembled WGS sequence"/>
</dbReference>
<dbReference type="GO" id="GO:0019867">
    <property type="term" value="C:outer membrane"/>
    <property type="evidence" value="ECO:0007669"/>
    <property type="project" value="InterPro"/>
</dbReference>
<dbReference type="RefSeq" id="WP_130525186.1">
    <property type="nucleotide sequence ID" value="NZ_SHLZ01000011.1"/>
</dbReference>
<evidence type="ECO:0000256" key="2">
    <source>
        <dbReference type="ARBA" id="ARBA00023026"/>
    </source>
</evidence>
<dbReference type="Pfam" id="PF12951">
    <property type="entry name" value="PATR"/>
    <property type="match status" value="5"/>
</dbReference>
<dbReference type="Pfam" id="PF03797">
    <property type="entry name" value="Autotransporter"/>
    <property type="match status" value="1"/>
</dbReference>
<dbReference type="InterPro" id="IPR005546">
    <property type="entry name" value="Autotransporte_beta"/>
</dbReference>
<dbReference type="PROSITE" id="PS51208">
    <property type="entry name" value="AUTOTRANSPORTER"/>
    <property type="match status" value="1"/>
</dbReference>
<dbReference type="InterPro" id="IPR036709">
    <property type="entry name" value="Autotransporte_beta_dom_sf"/>
</dbReference>
<dbReference type="Gene3D" id="2.160.20.20">
    <property type="match status" value="1"/>
</dbReference>
<feature type="domain" description="Autotransporter" evidence="3">
    <location>
        <begin position="1708"/>
        <end position="1981"/>
    </location>
</feature>
<evidence type="ECO:0000256" key="1">
    <source>
        <dbReference type="ARBA" id="ARBA00022729"/>
    </source>
</evidence>
<protein>
    <submittedName>
        <fullName evidence="4">Autotransporter outer membrane beta-barrel domain-containing protein</fullName>
    </submittedName>
</protein>
<dbReference type="InterPro" id="IPR011050">
    <property type="entry name" value="Pectin_lyase_fold/virulence"/>
</dbReference>
<sequence length="1981" mass="198884">MNRVYRLVFNRALGVPQVASELACRHGTGTAARGASVRRARLASLVALSLAGLAGPAAATDYTWASGWYTTFSDPTTSSSVAPPTLAAGDLLTLTSGADKLLGCAPNGPNCDGRQDLLIGNGATVAHAAGNLLFGSTGSVLTNQGTYDLQGDVSITGDNSNSGGQFDNQGELLKSAGTGTAHIGGVHFVNSGTVRVLAGTLQFDGDSQGGPEFNDGGVIDTGVAQGIVSFANGATFTGTTTAIGASLNFDGGLFWGNSAVLVGSEAWLRNSANLVGSWTLDGGTLYTNGASIVGGLEVGNGATLNLVGITWLAGQGSIHVATGGLIGVSNGDLLGGGPVTNDGTIRKTVPGTTAFDAALTNRGRVEIDTGGLQLPDTFVNDGTVQLRNGGTLQAGDGTAVFRQSATGRVVIGDEIDALQGNSAGTLAATTLQGGTLVVNASLDPDLRLAQMQALEVNNGDLTLRGDNSTFGGSARVDGGGSFLWVQDGVLGGAVTLTNGGHLGGFGTVAGDVDAQDGALQLGWGSDSQFHIDGALRLGANSRLNAILGAPNDLPASQARLTVGGDLILDGGLALNATQDMGAGVYRLIDYGGALTDNGLDVYGLPSNLASQVQNSIAHQVNLVVTAAGDDTSLSFWNGNTLSPTGTVVGGYGTWSAGTRTNWTNANGTVSRAWNGRSAVFQANPGIVTLSGANGEVKTTGMQFMDGEWWVSGDAPLTLDGQGGDVVVRVGDGTAAGAAWTAHIGVPLTGNATLVKTDLGRLVLTGSGSWTGDTRVEAGTLQLGSGGGTTFAGTFTVAAGATLENWVDLSLNVPDLVRGSGQVVNRGRLLLQGQGIFSFPGTLRNLGLIKLLDNSYLRLPGGFSNEGILQVTGGALHASDDVLNQSDDGILYLGGTIEDGPETSGRLDTRTTVHGGRVVFNHTDIKSYDLSLSQVDRVDVLAGYTSLSQDSPDFGGTAVVTGGELNVHALLGGNALVSGTGILSGDGRLSGSVAVNAGGTLSGVQGEPTLRIDGDLLLGDTAVVRASLYAPDSQALFAVGGNLTLDGALQVTDAGLFGQGVYRLFDYGGTLTDNGLDVGALPNGTSGALQTSVDKQVNLVVSGGDDQTVSFWNGTTTIPDGQVHGGSGTWVSGVTNWTNPAGTDPRTWNELFAVFQGTPGTVTLGETVYAAGLQLVGSGWMLQGARLYLEQFSDGEVVVRVGDGSAGGAASSATIASDIRGDSTLVKDDLGTLVLTGNGSWQHGTVVRNGTLQIGDGGTAGAIVGDVRNAGTLVFDRGDAVDFAGAISGTGTLAQAGGGTLRLTGDSSAFSGATQVRAGTLEVDGALGGALAVQSGATLQVGNGGTAGVIAGNVANAGTLAFNRSDAVSFAGAISGAGTLAQAGSGLLRLTGDSSAFSGATQVRAGTLEVDGALGGALAVQSGATLQVGNGGTAGVIAGNVANAGTLAFNRSDAVSFAGAISGAGTLAQAGGGTLRLTGDSSAFSGTTQVRSGTLAVDGRLGGTLAVGSGARLQGNGSVGATTVQAGATIAPGNSIGTLSVTGDYVQQAGSTYAVEIDPSGASDRIAVSGTATLQGGTVAVSKAAGTYLPGTSFDILSAAGGVSGRFDALTQDLPFVDLSLRYGANDVLLQVARNAVAFCEVAATGNQCAAGGGVESVGSGALYEAVASLPEQDRARAAFDALSGEIHADTRASLLLQSAELRQALDERRTDGSGVWAQALGAWGHLNGDGNAAQFKEDHQGLAFGADLALGEHGVLGALAGYSDGSLRNDARASSMDARGLHLGVHGGVQTGRFELRAGVTYSDYRLDSRRAVYIEGLESQRLRAGYDAQLWQGFASAKVALTQVLGAQLELAHAQARTDAFDEHGGSAALHVASGTSKTDTAGAWLVLNVPSADQRLHVDARLGLRHRFGGDAVSSMEAQFDGGARFQVLAPRTGRDAVIGRFAVDYAPGRDSELSLAYAATSGGGQAAHQASLRYTWRF</sequence>
<proteinExistence type="predicted"/>
<dbReference type="PANTHER" id="PTHR35037:SF3">
    <property type="entry name" value="C-TERMINAL REGION OF AIDA-LIKE PROTEIN"/>
    <property type="match status" value="1"/>
</dbReference>